<evidence type="ECO:0000256" key="9">
    <source>
        <dbReference type="SAM" id="SignalP"/>
    </source>
</evidence>
<evidence type="ECO:0000256" key="4">
    <source>
        <dbReference type="ARBA" id="ARBA00022989"/>
    </source>
</evidence>
<evidence type="ECO:0000256" key="8">
    <source>
        <dbReference type="SAM" id="Phobius"/>
    </source>
</evidence>
<feature type="signal peptide" evidence="9">
    <location>
        <begin position="1"/>
        <end position="21"/>
    </location>
</feature>
<keyword evidence="5 8" id="KW-0472">Membrane</keyword>
<evidence type="ECO:0008006" key="12">
    <source>
        <dbReference type="Google" id="ProtNLM"/>
    </source>
</evidence>
<dbReference type="Proteomes" id="UP000198287">
    <property type="component" value="Unassembled WGS sequence"/>
</dbReference>
<evidence type="ECO:0000313" key="10">
    <source>
        <dbReference type="EMBL" id="OXA43215.1"/>
    </source>
</evidence>
<keyword evidence="7" id="KW-0325">Glycoprotein</keyword>
<evidence type="ECO:0000256" key="7">
    <source>
        <dbReference type="ARBA" id="ARBA00023180"/>
    </source>
</evidence>
<keyword evidence="2" id="KW-1003">Cell membrane</keyword>
<dbReference type="InterPro" id="IPR052192">
    <property type="entry name" value="Insect_Ionotropic_Sensory_Rcpt"/>
</dbReference>
<dbReference type="Gene3D" id="1.10.287.70">
    <property type="match status" value="1"/>
</dbReference>
<organism evidence="10 11">
    <name type="scientific">Folsomia candida</name>
    <name type="common">Springtail</name>
    <dbReference type="NCBI Taxonomy" id="158441"/>
    <lineage>
        <taxon>Eukaryota</taxon>
        <taxon>Metazoa</taxon>
        <taxon>Ecdysozoa</taxon>
        <taxon>Arthropoda</taxon>
        <taxon>Hexapoda</taxon>
        <taxon>Collembola</taxon>
        <taxon>Entomobryomorpha</taxon>
        <taxon>Isotomoidea</taxon>
        <taxon>Isotomidae</taxon>
        <taxon>Proisotominae</taxon>
        <taxon>Folsomia</taxon>
    </lineage>
</organism>
<keyword evidence="9" id="KW-0732">Signal</keyword>
<comment type="caution">
    <text evidence="10">The sequence shown here is derived from an EMBL/GenBank/DDBJ whole genome shotgun (WGS) entry which is preliminary data.</text>
</comment>
<evidence type="ECO:0000256" key="5">
    <source>
        <dbReference type="ARBA" id="ARBA00023136"/>
    </source>
</evidence>
<evidence type="ECO:0000313" key="11">
    <source>
        <dbReference type="Proteomes" id="UP000198287"/>
    </source>
</evidence>
<dbReference type="PANTHER" id="PTHR42643">
    <property type="entry name" value="IONOTROPIC RECEPTOR 20A-RELATED"/>
    <property type="match status" value="1"/>
</dbReference>
<evidence type="ECO:0000256" key="3">
    <source>
        <dbReference type="ARBA" id="ARBA00022692"/>
    </source>
</evidence>
<protein>
    <recommendedName>
        <fullName evidence="12">Ionotropic glutamate receptor C-terminal domain-containing protein</fullName>
    </recommendedName>
</protein>
<dbReference type="AlphaFoldDB" id="A0A226DCD4"/>
<keyword evidence="3 8" id="KW-0812">Transmembrane</keyword>
<name>A0A226DCD4_FOLCA</name>
<feature type="transmembrane region" description="Helical" evidence="8">
    <location>
        <begin position="424"/>
        <end position="442"/>
    </location>
</feature>
<accession>A0A226DCD4</accession>
<comment type="subcellular location">
    <subcellularLocation>
        <location evidence="1">Cell membrane</location>
        <topology evidence="1">Multi-pass membrane protein</topology>
    </subcellularLocation>
</comment>
<evidence type="ECO:0000256" key="6">
    <source>
        <dbReference type="ARBA" id="ARBA00023170"/>
    </source>
</evidence>
<sequence>MATFILSILTAGLIPISFCAGSTVSSLVPANYGTFSQPSVNQIISSFIPCTMHIMHHNLDSVSLELNYPTGPVLLSILPPSLTLLTEYQTQQNRTVSHFYSRYYTRHRKFCYFYIFYSNPPWDTVSLGLLMRLHILQVHEQVKRGQRELEKWDTNQVGYLYAIFATTEPQNYFQEVQKSYRSWHFAHVNSNVLLLAVIPNFGLLFLSDTSERDILCVSAPQVSYPIQKLLVCHSQPPQAFVRYFGLSHLQQNQFRLARDFSDLQGNILVSRDVSKISNAALFILLEILAPASNISIISNCWNTNEEKCSLPIINEGETSGDWSIFHWSSTYVIVAEKDLHFLTCHSKNRQSLDLYIKPLDLSTWICLVGAMLILVGALRSFVSMVSLSSERRNPGLQSLCFWALGTLLEQLKPFSGRPANFSGFRLLVGIWVVAISVIINGYKSFVIMSLNVPDVLVYPDSYDDISCQMPKFTDAGINLKFQHVVELIAMLPFHENGTELRKNLIMKSSCYSVLSAPIQSPQFDYLSSLSYSFFRDMQILVGSANEKGFKSRKDKIIKDVIDPRHRSFPLKFIPLLDITTPEISIAQIGPAIHAELLLCQKSVYVGSKEDAEALKYNFERRHPSTPKFHVSREKFHVASIGWRFETVSHHRVVKNFKRLLESGIYYLLHGYANFNHANKEINGSEVETVIEEPASGRVDLDGRFQTIFFLWVGGTILAAISEGFELVWRSISKRI</sequence>
<gene>
    <name evidence="10" type="ORF">Fcan01_22097</name>
</gene>
<dbReference type="PANTHER" id="PTHR42643:SF30">
    <property type="entry name" value="IONOTROPIC RECEPTOR 40A-RELATED"/>
    <property type="match status" value="1"/>
</dbReference>
<keyword evidence="4 8" id="KW-1133">Transmembrane helix</keyword>
<feature type="transmembrane region" description="Helical" evidence="8">
    <location>
        <begin position="708"/>
        <end position="728"/>
    </location>
</feature>
<feature type="transmembrane region" description="Helical" evidence="8">
    <location>
        <begin position="361"/>
        <end position="382"/>
    </location>
</feature>
<proteinExistence type="predicted"/>
<keyword evidence="11" id="KW-1185">Reference proteome</keyword>
<keyword evidence="6" id="KW-0675">Receptor</keyword>
<reference evidence="10 11" key="1">
    <citation type="submission" date="2015-12" db="EMBL/GenBank/DDBJ databases">
        <title>The genome of Folsomia candida.</title>
        <authorList>
            <person name="Faddeeva A."/>
            <person name="Derks M.F."/>
            <person name="Anvar Y."/>
            <person name="Smit S."/>
            <person name="Van Straalen N."/>
            <person name="Roelofs D."/>
        </authorList>
    </citation>
    <scope>NUCLEOTIDE SEQUENCE [LARGE SCALE GENOMIC DNA]</scope>
    <source>
        <strain evidence="10 11">VU population</strain>
        <tissue evidence="10">Whole body</tissue>
    </source>
</reference>
<evidence type="ECO:0000256" key="1">
    <source>
        <dbReference type="ARBA" id="ARBA00004651"/>
    </source>
</evidence>
<feature type="chain" id="PRO_5013189115" description="Ionotropic glutamate receptor C-terminal domain-containing protein" evidence="9">
    <location>
        <begin position="22"/>
        <end position="735"/>
    </location>
</feature>
<dbReference type="GO" id="GO:0005886">
    <property type="term" value="C:plasma membrane"/>
    <property type="evidence" value="ECO:0007669"/>
    <property type="project" value="UniProtKB-SubCell"/>
</dbReference>
<evidence type="ECO:0000256" key="2">
    <source>
        <dbReference type="ARBA" id="ARBA00022475"/>
    </source>
</evidence>
<dbReference type="EMBL" id="LNIX01000023">
    <property type="protein sequence ID" value="OXA43215.1"/>
    <property type="molecule type" value="Genomic_DNA"/>
</dbReference>